<dbReference type="Proteomes" id="UP000606922">
    <property type="component" value="Unassembled WGS sequence"/>
</dbReference>
<dbReference type="RefSeq" id="WP_188511014.1">
    <property type="nucleotide sequence ID" value="NZ_BMGB01000001.1"/>
</dbReference>
<gene>
    <name evidence="1" type="ORF">GCM10010979_26180</name>
</gene>
<name>A0A916SRQ8_9MICO</name>
<reference evidence="1" key="1">
    <citation type="journal article" date="2014" name="Int. J. Syst. Evol. Microbiol.">
        <title>Complete genome sequence of Corynebacterium casei LMG S-19264T (=DSM 44701T), isolated from a smear-ripened cheese.</title>
        <authorList>
            <consortium name="US DOE Joint Genome Institute (JGI-PGF)"/>
            <person name="Walter F."/>
            <person name="Albersmeier A."/>
            <person name="Kalinowski J."/>
            <person name="Ruckert C."/>
        </authorList>
    </citation>
    <scope>NUCLEOTIDE SEQUENCE</scope>
    <source>
        <strain evidence="1">CGMCC 1.12813</strain>
    </source>
</reference>
<evidence type="ECO:0000313" key="2">
    <source>
        <dbReference type="Proteomes" id="UP000606922"/>
    </source>
</evidence>
<dbReference type="AlphaFoldDB" id="A0A916SRQ8"/>
<sequence length="102" mass="11153">MPDPAEYASWTAALADLHAYARAARDPDSTADDATTAIWTPPIHLGPLPVELRERAESLLAEQRVSARTLDELHRVTGRHLSAVRAVPQLADRQSVYLDVTG</sequence>
<accession>A0A916SRQ8</accession>
<proteinExistence type="predicted"/>
<comment type="caution">
    <text evidence="1">The sequence shown here is derived from an EMBL/GenBank/DDBJ whole genome shotgun (WGS) entry which is preliminary data.</text>
</comment>
<keyword evidence="2" id="KW-1185">Reference proteome</keyword>
<evidence type="ECO:0000313" key="1">
    <source>
        <dbReference type="EMBL" id="GGB10334.1"/>
    </source>
</evidence>
<protein>
    <submittedName>
        <fullName evidence="1">Uncharacterized protein</fullName>
    </submittedName>
</protein>
<reference evidence="1" key="2">
    <citation type="submission" date="2020-09" db="EMBL/GenBank/DDBJ databases">
        <authorList>
            <person name="Sun Q."/>
            <person name="Zhou Y."/>
        </authorList>
    </citation>
    <scope>NUCLEOTIDE SEQUENCE</scope>
    <source>
        <strain evidence="1">CGMCC 1.12813</strain>
    </source>
</reference>
<organism evidence="1 2">
    <name type="scientific">Conyzicola nivalis</name>
    <dbReference type="NCBI Taxonomy" id="1477021"/>
    <lineage>
        <taxon>Bacteria</taxon>
        <taxon>Bacillati</taxon>
        <taxon>Actinomycetota</taxon>
        <taxon>Actinomycetes</taxon>
        <taxon>Micrococcales</taxon>
        <taxon>Microbacteriaceae</taxon>
        <taxon>Conyzicola</taxon>
    </lineage>
</organism>
<dbReference type="EMBL" id="BMGB01000001">
    <property type="protein sequence ID" value="GGB10334.1"/>
    <property type="molecule type" value="Genomic_DNA"/>
</dbReference>